<dbReference type="OrthoDB" id="5511684at2759"/>
<sequence>MTNSKLLGRETLSFSLKGLRKNYAVIPVVIATAIGAGAASFYIFRLAFRNPDVSWRRNANPEPWQEYEKKQYKFYSQIDHDKLESPRPKF</sequence>
<gene>
    <name evidence="2" type="ORF">B4U80_01183</name>
</gene>
<name>A0A443RXS7_9ACAR</name>
<keyword evidence="1" id="KW-0812">Transmembrane</keyword>
<accession>A0A443RXS7</accession>
<reference evidence="2 3" key="1">
    <citation type="journal article" date="2018" name="Gigascience">
        <title>Genomes of trombidid mites reveal novel predicted allergens and laterally-transferred genes associated with secondary metabolism.</title>
        <authorList>
            <person name="Dong X."/>
            <person name="Chaisiri K."/>
            <person name="Xia D."/>
            <person name="Armstrong S.D."/>
            <person name="Fang Y."/>
            <person name="Donnelly M.J."/>
            <person name="Kadowaki T."/>
            <person name="McGarry J.W."/>
            <person name="Darby A.C."/>
            <person name="Makepeace B.L."/>
        </authorList>
    </citation>
    <scope>NUCLEOTIDE SEQUENCE [LARGE SCALE GENOMIC DNA]</scope>
    <source>
        <strain evidence="2">UoL-UT</strain>
    </source>
</reference>
<evidence type="ECO:0008006" key="4">
    <source>
        <dbReference type="Google" id="ProtNLM"/>
    </source>
</evidence>
<protein>
    <recommendedName>
        <fullName evidence="4">Cytochrome c oxidase subunit NDUFA4-like protein</fullName>
    </recommendedName>
</protein>
<dbReference type="Proteomes" id="UP000288716">
    <property type="component" value="Unassembled WGS sequence"/>
</dbReference>
<dbReference type="InterPro" id="IPR010530">
    <property type="entry name" value="B12D"/>
</dbReference>
<evidence type="ECO:0000313" key="3">
    <source>
        <dbReference type="Proteomes" id="UP000288716"/>
    </source>
</evidence>
<dbReference type="PANTHER" id="PTHR14256">
    <property type="entry name" value="NADH-UBIQUINONE OXIDOREDUCTASE MLRQ SUBUNIT"/>
    <property type="match status" value="1"/>
</dbReference>
<dbReference type="AlphaFoldDB" id="A0A443RXS7"/>
<keyword evidence="3" id="KW-1185">Reference proteome</keyword>
<evidence type="ECO:0000256" key="1">
    <source>
        <dbReference type="SAM" id="Phobius"/>
    </source>
</evidence>
<dbReference type="Pfam" id="PF06522">
    <property type="entry name" value="B12D"/>
    <property type="match status" value="1"/>
</dbReference>
<dbReference type="EMBL" id="NCKV01019572">
    <property type="protein sequence ID" value="RWS20163.1"/>
    <property type="molecule type" value="Genomic_DNA"/>
</dbReference>
<proteinExistence type="predicted"/>
<dbReference type="VEuPathDB" id="VectorBase:LDEU011877"/>
<comment type="caution">
    <text evidence="2">The sequence shown here is derived from an EMBL/GenBank/DDBJ whole genome shotgun (WGS) entry which is preliminary data.</text>
</comment>
<keyword evidence="1" id="KW-0472">Membrane</keyword>
<keyword evidence="1" id="KW-1133">Transmembrane helix</keyword>
<dbReference type="STRING" id="299467.A0A443RXS7"/>
<organism evidence="2 3">
    <name type="scientific">Leptotrombidium deliense</name>
    <dbReference type="NCBI Taxonomy" id="299467"/>
    <lineage>
        <taxon>Eukaryota</taxon>
        <taxon>Metazoa</taxon>
        <taxon>Ecdysozoa</taxon>
        <taxon>Arthropoda</taxon>
        <taxon>Chelicerata</taxon>
        <taxon>Arachnida</taxon>
        <taxon>Acari</taxon>
        <taxon>Acariformes</taxon>
        <taxon>Trombidiformes</taxon>
        <taxon>Prostigmata</taxon>
        <taxon>Anystina</taxon>
        <taxon>Parasitengona</taxon>
        <taxon>Trombiculoidea</taxon>
        <taxon>Trombiculidae</taxon>
        <taxon>Leptotrombidium</taxon>
    </lineage>
</organism>
<dbReference type="PANTHER" id="PTHR14256:SF1">
    <property type="entry name" value="GEO09626P1"/>
    <property type="match status" value="1"/>
</dbReference>
<feature type="transmembrane region" description="Helical" evidence="1">
    <location>
        <begin position="23"/>
        <end position="48"/>
    </location>
</feature>
<evidence type="ECO:0000313" key="2">
    <source>
        <dbReference type="EMBL" id="RWS20163.1"/>
    </source>
</evidence>